<dbReference type="EMBL" id="VSRR010022329">
    <property type="protein sequence ID" value="MPC64621.1"/>
    <property type="molecule type" value="Genomic_DNA"/>
</dbReference>
<reference evidence="1 2" key="1">
    <citation type="submission" date="2019-05" db="EMBL/GenBank/DDBJ databases">
        <title>Another draft genome of Portunus trituberculatus and its Hox gene families provides insights of decapod evolution.</title>
        <authorList>
            <person name="Jeong J.-H."/>
            <person name="Song I."/>
            <person name="Kim S."/>
            <person name="Choi T."/>
            <person name="Kim D."/>
            <person name="Ryu S."/>
            <person name="Kim W."/>
        </authorList>
    </citation>
    <scope>NUCLEOTIDE SEQUENCE [LARGE SCALE GENOMIC DNA]</scope>
    <source>
        <tissue evidence="1">Muscle</tissue>
    </source>
</reference>
<dbReference type="AlphaFoldDB" id="A0A5B7GWD2"/>
<keyword evidence="2" id="KW-1185">Reference proteome</keyword>
<proteinExistence type="predicted"/>
<evidence type="ECO:0000313" key="2">
    <source>
        <dbReference type="Proteomes" id="UP000324222"/>
    </source>
</evidence>
<gene>
    <name evidence="1" type="ORF">E2C01_058739</name>
</gene>
<accession>A0A5B7GWD2</accession>
<evidence type="ECO:0000313" key="1">
    <source>
        <dbReference type="EMBL" id="MPC64621.1"/>
    </source>
</evidence>
<comment type="caution">
    <text evidence="1">The sequence shown here is derived from an EMBL/GenBank/DDBJ whole genome shotgun (WGS) entry which is preliminary data.</text>
</comment>
<protein>
    <submittedName>
        <fullName evidence="1">Uncharacterized protein</fullName>
    </submittedName>
</protein>
<dbReference type="Proteomes" id="UP000324222">
    <property type="component" value="Unassembled WGS sequence"/>
</dbReference>
<organism evidence="1 2">
    <name type="scientific">Portunus trituberculatus</name>
    <name type="common">Swimming crab</name>
    <name type="synonym">Neptunus trituberculatus</name>
    <dbReference type="NCBI Taxonomy" id="210409"/>
    <lineage>
        <taxon>Eukaryota</taxon>
        <taxon>Metazoa</taxon>
        <taxon>Ecdysozoa</taxon>
        <taxon>Arthropoda</taxon>
        <taxon>Crustacea</taxon>
        <taxon>Multicrustacea</taxon>
        <taxon>Malacostraca</taxon>
        <taxon>Eumalacostraca</taxon>
        <taxon>Eucarida</taxon>
        <taxon>Decapoda</taxon>
        <taxon>Pleocyemata</taxon>
        <taxon>Brachyura</taxon>
        <taxon>Eubrachyura</taxon>
        <taxon>Portunoidea</taxon>
        <taxon>Portunidae</taxon>
        <taxon>Portuninae</taxon>
        <taxon>Portunus</taxon>
    </lineage>
</organism>
<name>A0A5B7GWD2_PORTR</name>
<sequence length="97" mass="11163">MSMTFSFAPDFLAKTQCPSQHSFNEFTIPALLDFVWEDEVDHLLFPVQMVIQRAYVSVSEEELRLLKVNAHEVRAIATSVFFRKVKSLDLVLKAGTW</sequence>